<comment type="function">
    <text evidence="9">Involved in the export of mRNA from the nucleus to the cytoplasm.</text>
</comment>
<keyword evidence="15" id="KW-1185">Reference proteome</keyword>
<keyword evidence="7" id="KW-0509">mRNA transport</keyword>
<evidence type="ECO:0000256" key="5">
    <source>
        <dbReference type="ARBA" id="ARBA00022614"/>
    </source>
</evidence>
<dbReference type="InterPro" id="IPR032675">
    <property type="entry name" value="LRR_dom_sf"/>
</dbReference>
<dbReference type="GO" id="GO:0003723">
    <property type="term" value="F:RNA binding"/>
    <property type="evidence" value="ECO:0007669"/>
    <property type="project" value="TreeGrafter"/>
</dbReference>
<feature type="compositionally biased region" description="Gly residues" evidence="11">
    <location>
        <begin position="1"/>
        <end position="11"/>
    </location>
</feature>
<keyword evidence="5" id="KW-0433">Leucine-rich repeat</keyword>
<dbReference type="SUPFAM" id="SSF46934">
    <property type="entry name" value="UBA-like"/>
    <property type="match status" value="1"/>
</dbReference>
<dbReference type="PROSITE" id="PS50177">
    <property type="entry name" value="NTF2_DOMAIN"/>
    <property type="match status" value="1"/>
</dbReference>
<dbReference type="GO" id="GO:0016973">
    <property type="term" value="P:poly(A)+ mRNA export from nucleus"/>
    <property type="evidence" value="ECO:0007669"/>
    <property type="project" value="TreeGrafter"/>
</dbReference>
<dbReference type="Gene3D" id="3.80.10.10">
    <property type="entry name" value="Ribonuclease Inhibitor"/>
    <property type="match status" value="1"/>
</dbReference>
<dbReference type="Pfam" id="PF22602">
    <property type="entry name" value="NXF_NTF2"/>
    <property type="match status" value="1"/>
</dbReference>
<evidence type="ECO:0000256" key="3">
    <source>
        <dbReference type="ARBA" id="ARBA00022448"/>
    </source>
</evidence>
<evidence type="ECO:0000256" key="10">
    <source>
        <dbReference type="ARBA" id="ARBA00069694"/>
    </source>
</evidence>
<dbReference type="GO" id="GO:0005634">
    <property type="term" value="C:nucleus"/>
    <property type="evidence" value="ECO:0007669"/>
    <property type="project" value="UniProtKB-SubCell"/>
</dbReference>
<dbReference type="InterPro" id="IPR018222">
    <property type="entry name" value="Nuclear_transport_factor_2_euk"/>
</dbReference>
<comment type="subcellular location">
    <subcellularLocation>
        <location evidence="1">Nucleus</location>
    </subcellularLocation>
</comment>
<evidence type="ECO:0000259" key="13">
    <source>
        <dbReference type="PROSITE" id="PS51281"/>
    </source>
</evidence>
<organism evidence="14 15">
    <name type="scientific">Zymoseptoria tritici (strain ST99CH_3D7)</name>
    <dbReference type="NCBI Taxonomy" id="1276538"/>
    <lineage>
        <taxon>Eukaryota</taxon>
        <taxon>Fungi</taxon>
        <taxon>Dikarya</taxon>
        <taxon>Ascomycota</taxon>
        <taxon>Pezizomycotina</taxon>
        <taxon>Dothideomycetes</taxon>
        <taxon>Dothideomycetidae</taxon>
        <taxon>Mycosphaerellales</taxon>
        <taxon>Mycosphaerellaceae</taxon>
        <taxon>Zymoseptoria</taxon>
    </lineage>
</organism>
<dbReference type="CDD" id="cd14342">
    <property type="entry name" value="UBA_TAP-C"/>
    <property type="match status" value="1"/>
</dbReference>
<evidence type="ECO:0000256" key="2">
    <source>
        <dbReference type="ARBA" id="ARBA00009285"/>
    </source>
</evidence>
<dbReference type="InterPro" id="IPR001611">
    <property type="entry name" value="Leu-rich_rpt"/>
</dbReference>
<gene>
    <name evidence="14" type="ORF">ZT3D7_G5961</name>
</gene>
<keyword evidence="6" id="KW-0677">Repeat</keyword>
<keyword evidence="4" id="KW-0963">Cytoplasm</keyword>
<dbReference type="InterPro" id="IPR005637">
    <property type="entry name" value="TAP_C_dom"/>
</dbReference>
<comment type="similarity">
    <text evidence="2">Belongs to the NXF family.</text>
</comment>
<dbReference type="STRING" id="1276538.A0A1X7RTS9"/>
<dbReference type="InterPro" id="IPR002075">
    <property type="entry name" value="NTF2_dom"/>
</dbReference>
<feature type="region of interest" description="Disordered" evidence="11">
    <location>
        <begin position="553"/>
        <end position="576"/>
    </location>
</feature>
<dbReference type="InterPro" id="IPR009060">
    <property type="entry name" value="UBA-like_sf"/>
</dbReference>
<dbReference type="PROSITE" id="PS51281">
    <property type="entry name" value="TAP_C"/>
    <property type="match status" value="1"/>
</dbReference>
<dbReference type="SMART" id="SM00804">
    <property type="entry name" value="TAP_C"/>
    <property type="match status" value="1"/>
</dbReference>
<name>A0A1X7RTS9_ZYMT9</name>
<dbReference type="Pfam" id="PF03943">
    <property type="entry name" value="TAP_C"/>
    <property type="match status" value="1"/>
</dbReference>
<dbReference type="InterPro" id="IPR032710">
    <property type="entry name" value="NTF2-like_dom_sf"/>
</dbReference>
<sequence>MPGATRRGGGGAKRHARADRDGDVTMDAATKSRGRIGKAKASKDTPSRTPKNGVFGKNAQRNILRQAAAGDVNMKEGSKTLRTGPVELQITGWTKSKASDGNDRGVSALIKWLEKKASLRLGSGRREVRINKSRVVEDDLFVTVPEQDATALKRMNGYGWAGATISIKRTGGNDDGPAVSSQAEKTKAMLRGVLERRYNPDIKFLDLSALGQDEELKSQQIFDNKSTASKFFPAMMKVLSMVFDTQAELNAAIESVSLANNELADLKSISSLSETLPKLHNLDLSHNKFENLASLDRWRKRYLHLQHIVINNNPLEQNEPEYATSFLKWYPELRMINNVQVRTEEELAAASYLPFPIKSPLFFDVDGIGEQFIRNWFLGFDTDRRALANMYYDHLSDFSYALNTAAPRDPSATVSLEKQEWDYYIKNSRNLKKISQLPARVNREFHGPKDVGDLFDSLPKTKHADLGTEASKWIIEGHAQTGIPDTTTLTPGGVDGFRITLSGEYDELDDTTGQPTKKRSCDHSIVLGPGGPTGVRVVSHHITIRAYGGTQAFKAPAASPPQAQPEAAQNNETLEPPILPSNLTLEVAEAMVFELTKRTNMTLPMSKTCLEQTGWDFDTALAAFENVKGTLTAEAFNAVPVA</sequence>
<evidence type="ECO:0000256" key="11">
    <source>
        <dbReference type="SAM" id="MobiDB-lite"/>
    </source>
</evidence>
<accession>A0A1X7RTS9</accession>
<evidence type="ECO:0000256" key="7">
    <source>
        <dbReference type="ARBA" id="ARBA00022816"/>
    </source>
</evidence>
<dbReference type="InterPro" id="IPR057125">
    <property type="entry name" value="NXF1/2/3/5-like_LRR"/>
</dbReference>
<evidence type="ECO:0000313" key="15">
    <source>
        <dbReference type="Proteomes" id="UP000215127"/>
    </source>
</evidence>
<dbReference type="Gene3D" id="1.10.8.10">
    <property type="entry name" value="DNA helicase RuvA subunit, C-terminal domain"/>
    <property type="match status" value="1"/>
</dbReference>
<dbReference type="EMBL" id="LT853696">
    <property type="protein sequence ID" value="SMQ50808.1"/>
    <property type="molecule type" value="Genomic_DNA"/>
</dbReference>
<feature type="domain" description="TAP-C" evidence="13">
    <location>
        <begin position="586"/>
        <end position="639"/>
    </location>
</feature>
<protein>
    <recommendedName>
        <fullName evidence="10">mRNA export factor MEX67</fullName>
    </recommendedName>
</protein>
<dbReference type="InterPro" id="IPR030217">
    <property type="entry name" value="NXF_fam"/>
</dbReference>
<dbReference type="FunFam" id="3.80.10.10:FF:000296">
    <property type="entry name" value="mRNA export factor MEX67"/>
    <property type="match status" value="1"/>
</dbReference>
<proteinExistence type="inferred from homology"/>
<dbReference type="AlphaFoldDB" id="A0A1X7RTS9"/>
<evidence type="ECO:0000313" key="14">
    <source>
        <dbReference type="EMBL" id="SMQ50808.1"/>
    </source>
</evidence>
<evidence type="ECO:0000256" key="4">
    <source>
        <dbReference type="ARBA" id="ARBA00022490"/>
    </source>
</evidence>
<reference evidence="14 15" key="1">
    <citation type="submission" date="2016-06" db="EMBL/GenBank/DDBJ databases">
        <authorList>
            <person name="Kjaerup R.B."/>
            <person name="Dalgaard T.S."/>
            <person name="Juul-Madsen H.R."/>
        </authorList>
    </citation>
    <scope>NUCLEOTIDE SEQUENCE [LARGE SCALE GENOMIC DNA]</scope>
</reference>
<dbReference type="PANTHER" id="PTHR10662:SF22">
    <property type="entry name" value="NUCLEAR RNA EXPORT FACTOR 1"/>
    <property type="match status" value="1"/>
</dbReference>
<dbReference type="Proteomes" id="UP000215127">
    <property type="component" value="Chromosome 5"/>
</dbReference>
<dbReference type="SUPFAM" id="SSF52058">
    <property type="entry name" value="L domain-like"/>
    <property type="match status" value="1"/>
</dbReference>
<evidence type="ECO:0000256" key="9">
    <source>
        <dbReference type="ARBA" id="ARBA00055253"/>
    </source>
</evidence>
<feature type="domain" description="NTF2" evidence="12">
    <location>
        <begin position="368"/>
        <end position="544"/>
    </location>
</feature>
<dbReference type="Gene3D" id="3.10.450.50">
    <property type="match status" value="1"/>
</dbReference>
<evidence type="ECO:0000259" key="12">
    <source>
        <dbReference type="PROSITE" id="PS50177"/>
    </source>
</evidence>
<keyword evidence="8" id="KW-0539">Nucleus</keyword>
<evidence type="ECO:0000256" key="8">
    <source>
        <dbReference type="ARBA" id="ARBA00023242"/>
    </source>
</evidence>
<dbReference type="SUPFAM" id="SSF54427">
    <property type="entry name" value="NTF2-like"/>
    <property type="match status" value="1"/>
</dbReference>
<feature type="region of interest" description="Disordered" evidence="11">
    <location>
        <begin position="1"/>
        <end position="57"/>
    </location>
</feature>
<dbReference type="Pfam" id="PF24048">
    <property type="entry name" value="LRR_NXF1-5"/>
    <property type="match status" value="1"/>
</dbReference>
<dbReference type="PANTHER" id="PTHR10662">
    <property type="entry name" value="NUCLEAR RNA EXPORT FACTOR"/>
    <property type="match status" value="1"/>
</dbReference>
<evidence type="ECO:0000256" key="6">
    <source>
        <dbReference type="ARBA" id="ARBA00022737"/>
    </source>
</evidence>
<dbReference type="PROSITE" id="PS51450">
    <property type="entry name" value="LRR"/>
    <property type="match status" value="1"/>
</dbReference>
<evidence type="ECO:0000256" key="1">
    <source>
        <dbReference type="ARBA" id="ARBA00004123"/>
    </source>
</evidence>
<keyword evidence="3" id="KW-0813">Transport</keyword>